<dbReference type="EMBL" id="BSEH01001052">
    <property type="protein sequence ID" value="GLJ59549.1"/>
    <property type="molecule type" value="Genomic_DNA"/>
</dbReference>
<proteinExistence type="predicted"/>
<dbReference type="PANTHER" id="PTHR28234">
    <property type="entry name" value="NUCLEAR CONTROL OF ATPASE PROTEIN 2"/>
    <property type="match status" value="1"/>
</dbReference>
<evidence type="ECO:0000256" key="5">
    <source>
        <dbReference type="ARBA" id="ARBA00023136"/>
    </source>
</evidence>
<evidence type="ECO:0000313" key="8">
    <source>
        <dbReference type="Proteomes" id="UP001234787"/>
    </source>
</evidence>
<dbReference type="Pfam" id="PF08637">
    <property type="entry name" value="NCA2"/>
    <property type="match status" value="1"/>
</dbReference>
<sequence length="128" mass="14594">VSKNRRPRRAARLWLRYAGGAVGLAACSGWLLSHSKLMGSTDLDRWLEEGRGSTIAFWKDHVESPLLSIRDELFETFRKRHRGVMELEEVQLTANSFHRMLVAFTEQATGEKLPEGASDQEMMEIMMA</sequence>
<keyword evidence="8" id="KW-1185">Reference proteome</keyword>
<dbReference type="GO" id="GO:0005741">
    <property type="term" value="C:mitochondrial outer membrane"/>
    <property type="evidence" value="ECO:0007669"/>
    <property type="project" value="TreeGrafter"/>
</dbReference>
<keyword evidence="5 6" id="KW-0472">Membrane</keyword>
<gene>
    <name evidence="7" type="ORF">SUGI_1513790</name>
</gene>
<feature type="non-terminal residue" evidence="7">
    <location>
        <position position="128"/>
    </location>
</feature>
<evidence type="ECO:0000313" key="7">
    <source>
        <dbReference type="EMBL" id="GLJ59549.1"/>
    </source>
</evidence>
<dbReference type="Proteomes" id="UP001234787">
    <property type="component" value="Unassembled WGS sequence"/>
</dbReference>
<keyword evidence="2 6" id="KW-0812">Transmembrane</keyword>
<organism evidence="7 8">
    <name type="scientific">Cryptomeria japonica</name>
    <name type="common">Japanese cedar</name>
    <name type="synonym">Cupressus japonica</name>
    <dbReference type="NCBI Taxonomy" id="3369"/>
    <lineage>
        <taxon>Eukaryota</taxon>
        <taxon>Viridiplantae</taxon>
        <taxon>Streptophyta</taxon>
        <taxon>Embryophyta</taxon>
        <taxon>Tracheophyta</taxon>
        <taxon>Spermatophyta</taxon>
        <taxon>Pinopsida</taxon>
        <taxon>Pinidae</taxon>
        <taxon>Conifers II</taxon>
        <taxon>Cupressales</taxon>
        <taxon>Cupressaceae</taxon>
        <taxon>Cryptomeria</taxon>
    </lineage>
</organism>
<dbReference type="PANTHER" id="PTHR28234:SF1">
    <property type="entry name" value="NUCLEAR CONTROL OF ATPASE PROTEIN 2"/>
    <property type="match status" value="1"/>
</dbReference>
<comment type="caution">
    <text evidence="7">The sequence shown here is derived from an EMBL/GenBank/DDBJ whole genome shotgun (WGS) entry which is preliminary data.</text>
</comment>
<protein>
    <submittedName>
        <fullName evidence="7">Uncharacterized protein</fullName>
    </submittedName>
</protein>
<accession>A0AAD3NVY2</accession>
<dbReference type="InterPro" id="IPR013946">
    <property type="entry name" value="NCA2-like"/>
</dbReference>
<keyword evidence="3 6" id="KW-1133">Transmembrane helix</keyword>
<evidence type="ECO:0000256" key="3">
    <source>
        <dbReference type="ARBA" id="ARBA00022989"/>
    </source>
</evidence>
<evidence type="ECO:0000256" key="6">
    <source>
        <dbReference type="SAM" id="Phobius"/>
    </source>
</evidence>
<reference evidence="7" key="1">
    <citation type="submission" date="2022-12" db="EMBL/GenBank/DDBJ databases">
        <title>Chromosome-Level Genome Assembly of Japanese Cedar (Cryptomeriajaponica D. Don).</title>
        <authorList>
            <person name="Fujino T."/>
            <person name="Yamaguchi K."/>
            <person name="Yokoyama T."/>
            <person name="Hamanaka T."/>
            <person name="Harazono Y."/>
            <person name="Kamada H."/>
            <person name="Kobayashi W."/>
            <person name="Ujino-Ihara T."/>
            <person name="Uchiyama K."/>
            <person name="Matsumoto A."/>
            <person name="Izuno A."/>
            <person name="Tsumura Y."/>
            <person name="Toyoda A."/>
            <person name="Shigenobu S."/>
            <person name="Moriguchi Y."/>
            <person name="Ueno S."/>
            <person name="Kasahara M."/>
        </authorList>
    </citation>
    <scope>NUCLEOTIDE SEQUENCE</scope>
</reference>
<feature type="transmembrane region" description="Helical" evidence="6">
    <location>
        <begin position="13"/>
        <end position="32"/>
    </location>
</feature>
<comment type="subcellular location">
    <subcellularLocation>
        <location evidence="1">Mitochondrion membrane</location>
        <topology evidence="1">Multi-pass membrane protein</topology>
    </subcellularLocation>
</comment>
<dbReference type="AlphaFoldDB" id="A0AAD3NVY2"/>
<name>A0AAD3NVY2_CRYJA</name>
<evidence type="ECO:0000256" key="4">
    <source>
        <dbReference type="ARBA" id="ARBA00023128"/>
    </source>
</evidence>
<keyword evidence="4" id="KW-0496">Mitochondrion</keyword>
<evidence type="ECO:0000256" key="1">
    <source>
        <dbReference type="ARBA" id="ARBA00004225"/>
    </source>
</evidence>
<feature type="non-terminal residue" evidence="7">
    <location>
        <position position="1"/>
    </location>
</feature>
<evidence type="ECO:0000256" key="2">
    <source>
        <dbReference type="ARBA" id="ARBA00022692"/>
    </source>
</evidence>